<dbReference type="AlphaFoldDB" id="A0AAX6I7D7"/>
<keyword evidence="2 3" id="KW-0813">Transport</keyword>
<comment type="function">
    <text evidence="3">Component of the exocyst complex.</text>
</comment>
<name>A0AAX6I7D7_IRIPA</name>
<dbReference type="SUPFAM" id="SSF74788">
    <property type="entry name" value="Cullin repeat-like"/>
    <property type="match status" value="1"/>
</dbReference>
<dbReference type="InterPro" id="IPR016159">
    <property type="entry name" value="Cullin_repeat-like_dom_sf"/>
</dbReference>
<dbReference type="GO" id="GO:0006887">
    <property type="term" value="P:exocytosis"/>
    <property type="evidence" value="ECO:0007669"/>
    <property type="project" value="UniProtKB-KW"/>
</dbReference>
<evidence type="ECO:0000313" key="5">
    <source>
        <dbReference type="EMBL" id="KAJ6849129.1"/>
    </source>
</evidence>
<dbReference type="Pfam" id="PF03081">
    <property type="entry name" value="Exo70_C"/>
    <property type="match status" value="1"/>
</dbReference>
<dbReference type="InterPro" id="IPR004140">
    <property type="entry name" value="Exo70"/>
</dbReference>
<evidence type="ECO:0000313" key="6">
    <source>
        <dbReference type="Proteomes" id="UP001140949"/>
    </source>
</evidence>
<comment type="similarity">
    <text evidence="1 3">Belongs to the EXO70 family.</text>
</comment>
<accession>A0AAX6I7D7</accession>
<reference evidence="5" key="1">
    <citation type="journal article" date="2023" name="GigaByte">
        <title>Genome assembly of the bearded iris, Iris pallida Lam.</title>
        <authorList>
            <person name="Bruccoleri R.E."/>
            <person name="Oakeley E.J."/>
            <person name="Faust A.M.E."/>
            <person name="Altorfer M."/>
            <person name="Dessus-Babus S."/>
            <person name="Burckhardt D."/>
            <person name="Oertli M."/>
            <person name="Naumann U."/>
            <person name="Petersen F."/>
            <person name="Wong J."/>
        </authorList>
    </citation>
    <scope>NUCLEOTIDE SEQUENCE</scope>
    <source>
        <strain evidence="5">GSM-AAB239-AS_SAM_17_03QT</strain>
    </source>
</reference>
<evidence type="ECO:0000256" key="3">
    <source>
        <dbReference type="RuleBase" id="RU365026"/>
    </source>
</evidence>
<evidence type="ECO:0000256" key="2">
    <source>
        <dbReference type="ARBA" id="ARBA00022448"/>
    </source>
</evidence>
<dbReference type="EMBL" id="JANAVB010003829">
    <property type="protein sequence ID" value="KAJ6849129.1"/>
    <property type="molecule type" value="Genomic_DNA"/>
</dbReference>
<keyword evidence="3" id="KW-0268">Exocytosis</keyword>
<dbReference type="GO" id="GO:0000145">
    <property type="term" value="C:exocyst"/>
    <property type="evidence" value="ECO:0007669"/>
    <property type="project" value="InterPro"/>
</dbReference>
<dbReference type="Gene3D" id="1.20.1280.170">
    <property type="entry name" value="Exocyst complex component Exo70"/>
    <property type="match status" value="1"/>
</dbReference>
<feature type="domain" description="Exocyst complex subunit Exo70 C-terminal" evidence="4">
    <location>
        <begin position="1"/>
        <end position="70"/>
    </location>
</feature>
<comment type="caution">
    <text evidence="5">The sequence shown here is derived from an EMBL/GenBank/DDBJ whole genome shotgun (WGS) entry which is preliminary data.</text>
</comment>
<dbReference type="PANTHER" id="PTHR12542">
    <property type="entry name" value="EXOCYST COMPLEX PROTEIN EXO70"/>
    <property type="match status" value="1"/>
</dbReference>
<dbReference type="Proteomes" id="UP001140949">
    <property type="component" value="Unassembled WGS sequence"/>
</dbReference>
<dbReference type="GO" id="GO:0015031">
    <property type="term" value="P:protein transport"/>
    <property type="evidence" value="ECO:0007669"/>
    <property type="project" value="UniProtKB-KW"/>
</dbReference>
<organism evidence="5 6">
    <name type="scientific">Iris pallida</name>
    <name type="common">Sweet iris</name>
    <dbReference type="NCBI Taxonomy" id="29817"/>
    <lineage>
        <taxon>Eukaryota</taxon>
        <taxon>Viridiplantae</taxon>
        <taxon>Streptophyta</taxon>
        <taxon>Embryophyta</taxon>
        <taxon>Tracheophyta</taxon>
        <taxon>Spermatophyta</taxon>
        <taxon>Magnoliopsida</taxon>
        <taxon>Liliopsida</taxon>
        <taxon>Asparagales</taxon>
        <taxon>Iridaceae</taxon>
        <taxon>Iridoideae</taxon>
        <taxon>Irideae</taxon>
        <taxon>Iris</taxon>
    </lineage>
</organism>
<evidence type="ECO:0000259" key="4">
    <source>
        <dbReference type="Pfam" id="PF03081"/>
    </source>
</evidence>
<dbReference type="GO" id="GO:0005546">
    <property type="term" value="F:phosphatidylinositol-4,5-bisphosphate binding"/>
    <property type="evidence" value="ECO:0007669"/>
    <property type="project" value="InterPro"/>
</dbReference>
<evidence type="ECO:0000256" key="1">
    <source>
        <dbReference type="ARBA" id="ARBA00006756"/>
    </source>
</evidence>
<protein>
    <recommendedName>
        <fullName evidence="3">Exocyst subunit Exo70 family protein</fullName>
    </recommendedName>
</protein>
<gene>
    <name evidence="5" type="ORF">M6B38_271070</name>
</gene>
<reference evidence="5" key="2">
    <citation type="submission" date="2023-04" db="EMBL/GenBank/DDBJ databases">
        <authorList>
            <person name="Bruccoleri R.E."/>
            <person name="Oakeley E.J."/>
            <person name="Faust A.-M."/>
            <person name="Dessus-Babus S."/>
            <person name="Altorfer M."/>
            <person name="Burckhardt D."/>
            <person name="Oertli M."/>
            <person name="Naumann U."/>
            <person name="Petersen F."/>
            <person name="Wong J."/>
        </authorList>
    </citation>
    <scope>NUCLEOTIDE SEQUENCE</scope>
    <source>
        <strain evidence="5">GSM-AAB239-AS_SAM_17_03QT</strain>
        <tissue evidence="5">Leaf</tissue>
    </source>
</reference>
<keyword evidence="3" id="KW-0653">Protein transport</keyword>
<sequence length="77" mass="8707">MQLLNFGDAIAIGRRSSEKLFRILDMYDVLLEVMPELKELFGSDFIIVEADDILVRLGEAVRGTINEFCERGTKGDL</sequence>
<keyword evidence="6" id="KW-1185">Reference proteome</keyword>
<dbReference type="PANTHER" id="PTHR12542:SF142">
    <property type="entry name" value="EXOCYST SUBUNIT EXO70 FAMILY PROTEIN"/>
    <property type="match status" value="1"/>
</dbReference>
<proteinExistence type="inferred from homology"/>
<dbReference type="InterPro" id="IPR046364">
    <property type="entry name" value="Exo70_C"/>
</dbReference>